<accession>A0A521FJI9</accession>
<feature type="signal peptide" evidence="3">
    <location>
        <begin position="1"/>
        <end position="28"/>
    </location>
</feature>
<dbReference type="AlphaFoldDB" id="A0A521FJI9"/>
<evidence type="ECO:0000313" key="4">
    <source>
        <dbReference type="EMBL" id="SMO96279.1"/>
    </source>
</evidence>
<dbReference type="Proteomes" id="UP000317557">
    <property type="component" value="Unassembled WGS sequence"/>
</dbReference>
<protein>
    <recommendedName>
        <fullName evidence="6">Oxygen tolerance</fullName>
    </recommendedName>
</protein>
<organism evidence="4 5">
    <name type="scientific">Gracilimonas mengyeensis</name>
    <dbReference type="NCBI Taxonomy" id="1302730"/>
    <lineage>
        <taxon>Bacteria</taxon>
        <taxon>Pseudomonadati</taxon>
        <taxon>Balneolota</taxon>
        <taxon>Balneolia</taxon>
        <taxon>Balneolales</taxon>
        <taxon>Balneolaceae</taxon>
        <taxon>Gracilimonas</taxon>
    </lineage>
</organism>
<feature type="chain" id="PRO_5021850372" description="Oxygen tolerance" evidence="3">
    <location>
        <begin position="29"/>
        <end position="332"/>
    </location>
</feature>
<name>A0A521FJI9_9BACT</name>
<evidence type="ECO:0000313" key="5">
    <source>
        <dbReference type="Proteomes" id="UP000317557"/>
    </source>
</evidence>
<keyword evidence="5" id="KW-1185">Reference proteome</keyword>
<keyword evidence="2" id="KW-1133">Transmembrane helix</keyword>
<dbReference type="EMBL" id="FXTP01000020">
    <property type="protein sequence ID" value="SMO96279.1"/>
    <property type="molecule type" value="Genomic_DNA"/>
</dbReference>
<feature type="coiled-coil region" evidence="1">
    <location>
        <begin position="294"/>
        <end position="321"/>
    </location>
</feature>
<evidence type="ECO:0000256" key="2">
    <source>
        <dbReference type="SAM" id="Phobius"/>
    </source>
</evidence>
<keyword evidence="2" id="KW-0812">Transmembrane</keyword>
<gene>
    <name evidence="4" type="ORF">SAMN06265219_12047</name>
</gene>
<sequence>MNNISLRSGALRLYALLVTCLLVMPLHAQNVHTSVNTDSITAGEVFELSMLVQLDREYKKVAFPDTTAFPPTVSIVDREQYRRSQFSDSLVYNLQYFGVDDLQIPPLPVTLIFEEDSTTLYTDPVLLYFKTVVAEGDTTLKPMKPNYEFPLPLWPWVLAAAVLAAFLVWWFYFREEKEKEEKKEPVLEPFYNPLDALEKRLHTLKRETDLPETKDYKTFYSEISDAIRAYYEELYNIPALESTSGELLRYLDVYDVDQTLAEATRKVLRQADLVKFAKFTPTLDDAWKTYDYALEFLERAKESDRTKIRRLRREYDLKKERFLASQSEEEEN</sequence>
<reference evidence="4 5" key="1">
    <citation type="submission" date="2017-05" db="EMBL/GenBank/DDBJ databases">
        <authorList>
            <person name="Varghese N."/>
            <person name="Submissions S."/>
        </authorList>
    </citation>
    <scope>NUCLEOTIDE SEQUENCE [LARGE SCALE GENOMIC DNA]</scope>
    <source>
        <strain evidence="4 5">DSM 21985</strain>
    </source>
</reference>
<evidence type="ECO:0000256" key="1">
    <source>
        <dbReference type="SAM" id="Coils"/>
    </source>
</evidence>
<keyword evidence="1" id="KW-0175">Coiled coil</keyword>
<keyword evidence="3" id="KW-0732">Signal</keyword>
<evidence type="ECO:0000256" key="3">
    <source>
        <dbReference type="SAM" id="SignalP"/>
    </source>
</evidence>
<evidence type="ECO:0008006" key="6">
    <source>
        <dbReference type="Google" id="ProtNLM"/>
    </source>
</evidence>
<proteinExistence type="predicted"/>
<keyword evidence="2" id="KW-0472">Membrane</keyword>
<feature type="transmembrane region" description="Helical" evidence="2">
    <location>
        <begin position="153"/>
        <end position="173"/>
    </location>
</feature>